<keyword evidence="1" id="KW-1133">Transmembrane helix</keyword>
<dbReference type="EMBL" id="NCEB01000015">
    <property type="protein sequence ID" value="OYX33584.1"/>
    <property type="molecule type" value="Genomic_DNA"/>
</dbReference>
<reference evidence="2 3" key="1">
    <citation type="submission" date="2017-03" db="EMBL/GenBank/DDBJ databases">
        <title>Lifting the veil on microbial sulfur biogeochemistry in mining wastewaters.</title>
        <authorList>
            <person name="Kantor R.S."/>
            <person name="Colenbrander Nelson T."/>
            <person name="Marshall S."/>
            <person name="Bennett D."/>
            <person name="Apte S."/>
            <person name="Camacho D."/>
            <person name="Thomas B.C."/>
            <person name="Warren L.A."/>
            <person name="Banfield J.F."/>
        </authorList>
    </citation>
    <scope>NUCLEOTIDE SEQUENCE [LARGE SCALE GENOMIC DNA]</scope>
    <source>
        <strain evidence="2">32-69-9</strain>
    </source>
</reference>
<protein>
    <submittedName>
        <fullName evidence="2">Uncharacterized protein</fullName>
    </submittedName>
</protein>
<feature type="transmembrane region" description="Helical" evidence="1">
    <location>
        <begin position="81"/>
        <end position="104"/>
    </location>
</feature>
<sequence length="105" mass="11169">MEQRDMASQGEFGRRPQGVRNAIEAYQAAAWRAPAATRFDSRPANDAFSRDLVANDFLTRAEGVAPLSTPGPVPMEPMPRWLVIAIGGVIAAIMGALLGGALAVY</sequence>
<comment type="caution">
    <text evidence="2">The sequence shown here is derived from an EMBL/GenBank/DDBJ whole genome shotgun (WGS) entry which is preliminary data.</text>
</comment>
<keyword evidence="1" id="KW-0812">Transmembrane</keyword>
<proteinExistence type="predicted"/>
<name>A0A258FNP7_9CAUL</name>
<accession>A0A258FNP7</accession>
<evidence type="ECO:0000313" key="2">
    <source>
        <dbReference type="EMBL" id="OYX33584.1"/>
    </source>
</evidence>
<organism evidence="2 3">
    <name type="scientific">Brevundimonas subvibrioides</name>
    <dbReference type="NCBI Taxonomy" id="74313"/>
    <lineage>
        <taxon>Bacteria</taxon>
        <taxon>Pseudomonadati</taxon>
        <taxon>Pseudomonadota</taxon>
        <taxon>Alphaproteobacteria</taxon>
        <taxon>Caulobacterales</taxon>
        <taxon>Caulobacteraceae</taxon>
        <taxon>Brevundimonas</taxon>
    </lineage>
</organism>
<gene>
    <name evidence="2" type="ORF">B7Z01_08465</name>
</gene>
<keyword evidence="1" id="KW-0472">Membrane</keyword>
<evidence type="ECO:0000256" key="1">
    <source>
        <dbReference type="SAM" id="Phobius"/>
    </source>
</evidence>
<evidence type="ECO:0000313" key="3">
    <source>
        <dbReference type="Proteomes" id="UP000215595"/>
    </source>
</evidence>
<dbReference type="Proteomes" id="UP000215595">
    <property type="component" value="Unassembled WGS sequence"/>
</dbReference>
<dbReference type="AlphaFoldDB" id="A0A258FNP7"/>